<sequence length="290" mass="33065">MGRIQPPISSEPGSYFFLANCQKVDTENHELIWKLAYEFTVKISALQCGSVAETVAYDIVMEVAMKVQNFHQRNLHLQNPWKWLLIEFASYYGVSDAYTKLWFTSKRPFMYLSYIMDVATPTADCLSLVYDLLLPVVMKGHSKSTLSHQENRILGEIEEQIEQILAVVFENYKLLDENSPSGMMDVFRPATGVAPPVLEHAVKLYKLTNDILSPEAQNKLYSNFQAAAKKRSRRHMTEMDEYISGNGEGILMDPVATSTAYRKMKSLCLNIRNEIFTDIEIHNCNILSQG</sequence>
<accession>A0A2U1KAW0</accession>
<dbReference type="STRING" id="35608.A0A2U1KAW0"/>
<proteinExistence type="predicted"/>
<dbReference type="OrthoDB" id="1896158at2759"/>
<dbReference type="PANTHER" id="PTHR31110">
    <property type="entry name" value="PESTICIDAL CRYSTAL CRY8BA PROTEIN"/>
    <property type="match status" value="1"/>
</dbReference>
<dbReference type="Proteomes" id="UP000245207">
    <property type="component" value="Unassembled WGS sequence"/>
</dbReference>
<comment type="caution">
    <text evidence="1">The sequence shown here is derived from an EMBL/GenBank/DDBJ whole genome shotgun (WGS) entry which is preliminary data.</text>
</comment>
<reference evidence="1 2" key="1">
    <citation type="journal article" date="2018" name="Mol. Plant">
        <title>The genome of Artemisia annua provides insight into the evolution of Asteraceae family and artemisinin biosynthesis.</title>
        <authorList>
            <person name="Shen Q."/>
            <person name="Zhang L."/>
            <person name="Liao Z."/>
            <person name="Wang S."/>
            <person name="Yan T."/>
            <person name="Shi P."/>
            <person name="Liu M."/>
            <person name="Fu X."/>
            <person name="Pan Q."/>
            <person name="Wang Y."/>
            <person name="Lv Z."/>
            <person name="Lu X."/>
            <person name="Zhang F."/>
            <person name="Jiang W."/>
            <person name="Ma Y."/>
            <person name="Chen M."/>
            <person name="Hao X."/>
            <person name="Li L."/>
            <person name="Tang Y."/>
            <person name="Lv G."/>
            <person name="Zhou Y."/>
            <person name="Sun X."/>
            <person name="Brodelius P.E."/>
            <person name="Rose J.K.C."/>
            <person name="Tang K."/>
        </authorList>
    </citation>
    <scope>NUCLEOTIDE SEQUENCE [LARGE SCALE GENOMIC DNA]</scope>
    <source>
        <strain evidence="2">cv. Huhao1</strain>
        <tissue evidence="1">Leaf</tissue>
    </source>
</reference>
<evidence type="ECO:0000313" key="2">
    <source>
        <dbReference type="Proteomes" id="UP000245207"/>
    </source>
</evidence>
<name>A0A2U1KAW0_ARTAN</name>
<gene>
    <name evidence="1" type="ORF">CTI12_AA624380</name>
</gene>
<dbReference type="EMBL" id="PKPP01024853">
    <property type="protein sequence ID" value="PWA33884.1"/>
    <property type="molecule type" value="Genomic_DNA"/>
</dbReference>
<keyword evidence="2" id="KW-1185">Reference proteome</keyword>
<evidence type="ECO:0000313" key="1">
    <source>
        <dbReference type="EMBL" id="PWA33884.1"/>
    </source>
</evidence>
<protein>
    <submittedName>
        <fullName evidence="1">Uncharacterized protein</fullName>
    </submittedName>
</protein>
<dbReference type="PANTHER" id="PTHR31110:SF2">
    <property type="entry name" value="PESTICIDAL CRYSTAL CRY8BA PROTEIN"/>
    <property type="match status" value="1"/>
</dbReference>
<organism evidence="1 2">
    <name type="scientific">Artemisia annua</name>
    <name type="common">Sweet wormwood</name>
    <dbReference type="NCBI Taxonomy" id="35608"/>
    <lineage>
        <taxon>Eukaryota</taxon>
        <taxon>Viridiplantae</taxon>
        <taxon>Streptophyta</taxon>
        <taxon>Embryophyta</taxon>
        <taxon>Tracheophyta</taxon>
        <taxon>Spermatophyta</taxon>
        <taxon>Magnoliopsida</taxon>
        <taxon>eudicotyledons</taxon>
        <taxon>Gunneridae</taxon>
        <taxon>Pentapetalae</taxon>
        <taxon>asterids</taxon>
        <taxon>campanulids</taxon>
        <taxon>Asterales</taxon>
        <taxon>Asteraceae</taxon>
        <taxon>Asteroideae</taxon>
        <taxon>Anthemideae</taxon>
        <taxon>Artemisiinae</taxon>
        <taxon>Artemisia</taxon>
    </lineage>
</organism>
<dbReference type="AlphaFoldDB" id="A0A2U1KAW0"/>